<keyword evidence="1" id="KW-0472">Membrane</keyword>
<proteinExistence type="predicted"/>
<evidence type="ECO:0000313" key="4">
    <source>
        <dbReference type="Proteomes" id="UP000236726"/>
    </source>
</evidence>
<dbReference type="Proteomes" id="UP000236726">
    <property type="component" value="Unassembled WGS sequence"/>
</dbReference>
<keyword evidence="1" id="KW-0812">Transmembrane</keyword>
<dbReference type="Pfam" id="PF00990">
    <property type="entry name" value="GGDEF"/>
    <property type="match status" value="1"/>
</dbReference>
<dbReference type="Gene3D" id="3.30.70.270">
    <property type="match status" value="1"/>
</dbReference>
<dbReference type="AlphaFoldDB" id="A0A1H5WN42"/>
<dbReference type="CDD" id="cd01949">
    <property type="entry name" value="GGDEF"/>
    <property type="match status" value="1"/>
</dbReference>
<evidence type="ECO:0000256" key="1">
    <source>
        <dbReference type="SAM" id="Phobius"/>
    </source>
</evidence>
<accession>A0A1H5WN42</accession>
<dbReference type="SMART" id="SM00267">
    <property type="entry name" value="GGDEF"/>
    <property type="match status" value="1"/>
</dbReference>
<dbReference type="PANTHER" id="PTHR46663">
    <property type="entry name" value="DIGUANYLATE CYCLASE DGCT-RELATED"/>
    <property type="match status" value="1"/>
</dbReference>
<name>A0A1H5WN42_9FIRM</name>
<dbReference type="PROSITE" id="PS50887">
    <property type="entry name" value="GGDEF"/>
    <property type="match status" value="1"/>
</dbReference>
<dbReference type="InterPro" id="IPR043128">
    <property type="entry name" value="Rev_trsase/Diguanyl_cyclase"/>
</dbReference>
<dbReference type="SUPFAM" id="SSF55073">
    <property type="entry name" value="Nucleotide cyclase"/>
    <property type="match status" value="1"/>
</dbReference>
<dbReference type="STRING" id="1410661.GCA_000702205_00399"/>
<reference evidence="3 4" key="1">
    <citation type="submission" date="2016-10" db="EMBL/GenBank/DDBJ databases">
        <authorList>
            <person name="de Groot N.N."/>
        </authorList>
    </citation>
    <scope>NUCLEOTIDE SEQUENCE [LARGE SCALE GENOMIC DNA]</scope>
    <source>
        <strain evidence="3 4">D15d</strain>
    </source>
</reference>
<keyword evidence="4" id="KW-1185">Reference proteome</keyword>
<dbReference type="InterPro" id="IPR052163">
    <property type="entry name" value="DGC-Regulatory_Protein"/>
</dbReference>
<organism evidence="3 4">
    <name type="scientific">Lachnospira multipara</name>
    <dbReference type="NCBI Taxonomy" id="28051"/>
    <lineage>
        <taxon>Bacteria</taxon>
        <taxon>Bacillati</taxon>
        <taxon>Bacillota</taxon>
        <taxon>Clostridia</taxon>
        <taxon>Lachnospirales</taxon>
        <taxon>Lachnospiraceae</taxon>
        <taxon>Lachnospira</taxon>
    </lineage>
</organism>
<feature type="domain" description="GGDEF" evidence="2">
    <location>
        <begin position="347"/>
        <end position="480"/>
    </location>
</feature>
<dbReference type="EMBL" id="FNUL01000017">
    <property type="protein sequence ID" value="SEG00884.1"/>
    <property type="molecule type" value="Genomic_DNA"/>
</dbReference>
<evidence type="ECO:0000259" key="2">
    <source>
        <dbReference type="PROSITE" id="PS50887"/>
    </source>
</evidence>
<protein>
    <submittedName>
        <fullName evidence="3">Diguanylate cyclase (GGDEF) domain-containing protein</fullName>
    </submittedName>
</protein>
<evidence type="ECO:0000313" key="3">
    <source>
        <dbReference type="EMBL" id="SEG00884.1"/>
    </source>
</evidence>
<dbReference type="InterPro" id="IPR029787">
    <property type="entry name" value="Nucleotide_cyclase"/>
</dbReference>
<feature type="transmembrane region" description="Helical" evidence="1">
    <location>
        <begin position="14"/>
        <end position="36"/>
    </location>
</feature>
<keyword evidence="1" id="KW-1133">Transmembrane helix</keyword>
<sequence length="481" mass="55508">MNRVNNFIKGNKLLITNIIIIILGSIFAFIMSYFCIKSIMRKDVANTTNALFDGIYGNVNAILAYPINYTNGMSNDYLLQSILDKEDEMPEDEFEAVMAQYLENIRNANNWETAYLLSCDTNKYYTPSGLSKLVDSENDEYDVWYENFIESGLEYGADITYDELNPEEYVIFIDRRMEVDGELRAVLGCAIYLSDIMDFMNYCYQQYDVEVYLTDTEGNVVLDINSVNLVESYKDRNETDIVNKEEHMYTEDGYIIKNYVPDLGMYLVVKNSKYTLSGKFIKIFRGAVIYVVTMIMVLTIMNFYRFREEKAVLKNNIYTDFLTQISNVKGLQTNIKTFINGTNSNKIGGSMFIFDIDNFKMINDTFGHARGDELLKKFAKELSKAFRAGDIVGRLGGDEFMVFSPTLTNKYDIEKKALELVDLFNWSIEEEDKKVKMSVSIGVSVYPKDGNSYEELYKAADKALYYVKKRDKNGYSIYGRE</sequence>
<gene>
    <name evidence="3" type="ORF">SAMN05216537_1178</name>
</gene>
<dbReference type="InterPro" id="IPR000160">
    <property type="entry name" value="GGDEF_dom"/>
</dbReference>
<feature type="transmembrane region" description="Helical" evidence="1">
    <location>
        <begin position="283"/>
        <end position="304"/>
    </location>
</feature>
<dbReference type="NCBIfam" id="TIGR00254">
    <property type="entry name" value="GGDEF"/>
    <property type="match status" value="1"/>
</dbReference>
<dbReference type="PANTHER" id="PTHR46663:SF2">
    <property type="entry name" value="GGDEF DOMAIN-CONTAINING PROTEIN"/>
    <property type="match status" value="1"/>
</dbReference>